<dbReference type="InterPro" id="IPR050563">
    <property type="entry name" value="4-hydroxybenzoyl-CoA_TE"/>
</dbReference>
<dbReference type="Proteomes" id="UP000244956">
    <property type="component" value="Unassembled WGS sequence"/>
</dbReference>
<proteinExistence type="inferred from homology"/>
<dbReference type="OrthoDB" id="9791529at2"/>
<keyword evidence="4" id="KW-1185">Reference proteome</keyword>
<dbReference type="EMBL" id="QEWP01000001">
    <property type="protein sequence ID" value="PWE01040.1"/>
    <property type="molecule type" value="Genomic_DNA"/>
</dbReference>
<dbReference type="InterPro" id="IPR029069">
    <property type="entry name" value="HotDog_dom_sf"/>
</dbReference>
<dbReference type="PANTHER" id="PTHR31793">
    <property type="entry name" value="4-HYDROXYBENZOYL-COA THIOESTERASE FAMILY MEMBER"/>
    <property type="match status" value="1"/>
</dbReference>
<dbReference type="PANTHER" id="PTHR31793:SF27">
    <property type="entry name" value="NOVEL THIOESTERASE SUPERFAMILY DOMAIN AND SAPOSIN A-TYPE DOMAIN CONTAINING PROTEIN (0610012H03RIK)"/>
    <property type="match status" value="1"/>
</dbReference>
<dbReference type="Pfam" id="PF13279">
    <property type="entry name" value="4HBT_2"/>
    <property type="match status" value="1"/>
</dbReference>
<organism evidence="3 4">
    <name type="scientific">Marinilabilia rubra</name>
    <dbReference type="NCBI Taxonomy" id="2162893"/>
    <lineage>
        <taxon>Bacteria</taxon>
        <taxon>Pseudomonadati</taxon>
        <taxon>Bacteroidota</taxon>
        <taxon>Bacteroidia</taxon>
        <taxon>Marinilabiliales</taxon>
        <taxon>Marinilabiliaceae</taxon>
        <taxon>Marinilabilia</taxon>
    </lineage>
</organism>
<keyword evidence="2" id="KW-0378">Hydrolase</keyword>
<evidence type="ECO:0000313" key="4">
    <source>
        <dbReference type="Proteomes" id="UP000244956"/>
    </source>
</evidence>
<protein>
    <submittedName>
        <fullName evidence="3">Acyl-CoA thioesterase</fullName>
    </submittedName>
</protein>
<accession>A0A2U2BDA9</accession>
<dbReference type="AlphaFoldDB" id="A0A2U2BDA9"/>
<evidence type="ECO:0000256" key="1">
    <source>
        <dbReference type="ARBA" id="ARBA00005953"/>
    </source>
</evidence>
<comment type="caution">
    <text evidence="3">The sequence shown here is derived from an EMBL/GenBank/DDBJ whole genome shotgun (WGS) entry which is preliminary data.</text>
</comment>
<evidence type="ECO:0000256" key="2">
    <source>
        <dbReference type="ARBA" id="ARBA00022801"/>
    </source>
</evidence>
<sequence length="143" mass="16149">MTRTDFKHKLPVQMRFSDVDGFGHVNNGVYNEYYDLGRMYYLSEVLGWLPGDTSLDDQLVVVSTKTDFLGQIFLGQSIEVLTHIYALGNKSLKMVQWLVEKGSDQPLSTCESVMAGFRRSTGTSFVLPGEWRDAISGFEKCSF</sequence>
<evidence type="ECO:0000313" key="3">
    <source>
        <dbReference type="EMBL" id="PWE01040.1"/>
    </source>
</evidence>
<dbReference type="GO" id="GO:0047617">
    <property type="term" value="F:fatty acyl-CoA hydrolase activity"/>
    <property type="evidence" value="ECO:0007669"/>
    <property type="project" value="TreeGrafter"/>
</dbReference>
<dbReference type="RefSeq" id="WP_109262495.1">
    <property type="nucleotide sequence ID" value="NZ_QEWP01000001.1"/>
</dbReference>
<reference evidence="3 4" key="1">
    <citation type="submission" date="2018-05" db="EMBL/GenBank/DDBJ databases">
        <title>Marinilabilia rubrum sp. nov., isolated from saltern sediment.</title>
        <authorList>
            <person name="Zhang R."/>
        </authorList>
    </citation>
    <scope>NUCLEOTIDE SEQUENCE [LARGE SCALE GENOMIC DNA]</scope>
    <source>
        <strain evidence="3 4">WTE16</strain>
    </source>
</reference>
<dbReference type="CDD" id="cd00586">
    <property type="entry name" value="4HBT"/>
    <property type="match status" value="1"/>
</dbReference>
<dbReference type="Gene3D" id="3.10.129.10">
    <property type="entry name" value="Hotdog Thioesterase"/>
    <property type="match status" value="1"/>
</dbReference>
<name>A0A2U2BDA9_9BACT</name>
<dbReference type="SUPFAM" id="SSF54637">
    <property type="entry name" value="Thioesterase/thiol ester dehydrase-isomerase"/>
    <property type="match status" value="1"/>
</dbReference>
<gene>
    <name evidence="3" type="ORF">DDZ16_00700</name>
</gene>
<comment type="similarity">
    <text evidence="1">Belongs to the 4-hydroxybenzoyl-CoA thioesterase family.</text>
</comment>